<evidence type="ECO:0000259" key="2">
    <source>
        <dbReference type="Pfam" id="PF00930"/>
    </source>
</evidence>
<dbReference type="InterPro" id="IPR001375">
    <property type="entry name" value="Peptidase_S9_cat"/>
</dbReference>
<dbReference type="GO" id="GO:0008236">
    <property type="term" value="F:serine-type peptidase activity"/>
    <property type="evidence" value="ECO:0007669"/>
    <property type="project" value="InterPro"/>
</dbReference>
<dbReference type="InterPro" id="IPR024053">
    <property type="entry name" value="VHL_beta_dom"/>
</dbReference>
<dbReference type="SUPFAM" id="SSF53474">
    <property type="entry name" value="alpha/beta-Hydrolases"/>
    <property type="match status" value="1"/>
</dbReference>
<dbReference type="InterPro" id="IPR029058">
    <property type="entry name" value="AB_hydrolase_fold"/>
</dbReference>
<feature type="domain" description="von Hippel-Lindau disease tumour suppressor beta" evidence="3">
    <location>
        <begin position="169"/>
        <end position="218"/>
    </location>
</feature>
<keyword evidence="6" id="KW-1185">Reference proteome</keyword>
<evidence type="ECO:0000259" key="1">
    <source>
        <dbReference type="Pfam" id="PF00326"/>
    </source>
</evidence>
<name>A0A485LBQ4_9STRA</name>
<proteinExistence type="predicted"/>
<dbReference type="Pfam" id="PF01847">
    <property type="entry name" value="VHL"/>
    <property type="match status" value="1"/>
</dbReference>
<dbReference type="PANTHER" id="PTHR11731:SF118">
    <property type="entry name" value="BLR1971 PROTEIN"/>
    <property type="match status" value="1"/>
</dbReference>
<dbReference type="Gene3D" id="2.140.10.30">
    <property type="entry name" value="Dipeptidylpeptidase IV, N-terminal domain"/>
    <property type="match status" value="1"/>
</dbReference>
<gene>
    <name evidence="5" type="primary">Aste57867_18441</name>
    <name evidence="4" type="ORF">As57867_018379</name>
    <name evidence="5" type="ORF">ASTE57867_18441</name>
</gene>
<sequence length="848" mass="93316">MASSSARTAAANRWKGSAADYAQMDSLSALLSGQVLNQHVDMTWSDADTRLCFLRDVVGGTDNEVHVIDTRTGARMVDNARLKAVLAAHVTATRGPDALPTSLAFQSAEVVQDGAVLRLRLRAAAGHLPAFRVHLGGYVVEDEEETSNDDANASSILPAIVSESGGGDTHVQFRNGCAFVLDVFWVDTIGKEHQYMDLAPGASVGQHTYAGHVWRFKQGRKTIAWHRAEAASQEVHVQGVDCVTVAPFQPVASENDDDAPSAAAEASANMQFNVHNDGIQLTTDGCADAYYADMTTSPNGDYIACFKVVQPSTPTRHVTVVEHCPKDGSIHPHVRTHEYAKPGDPLPQYLPRVIHIKSKTIVKVDSSLCATPYSSTHLTWHPSSEWFSFLYNPRGHQCLRLLAVHALTGAVRVLLDETSPTFVFHTKHYMRFLAATNELLWTSEQSGYRHLYLYYVPMQFDDIEALVGFGLTHGNYVVRKVVEVNETSREILLAVSGQQREEDPYHVHYVRIHMDSDKVIQLTDADGTHEPLEFSPHDGSLYLARYSRVDLAPTVELRRTVDGSLVCQVDQADISSLLATGWCPPQRIAFPGRDNQTLIYGIAVFPLDYDHTTPLHVVEVIYAGPHGFHTPKAFGIDMEKQKLAELGFVVVQMDGMGTAGRSKAFHDVCHRNVLDSGLPDRKLWIESLAHVFPLDLTHGVGIYGGSAGGQNAVAALLQHGDLYSVAVADCGCHDNRVDKLWWNELWMGYPTTPEDDAAYVANSCATHAANLAPHQHLMLAVGMLDDNVDPACTFQLAQALMDADKDFDLLCFPKGGHGATGGKYGERKRHDYFVRHLQGREPRKTYIE</sequence>
<dbReference type="Pfam" id="PF00326">
    <property type="entry name" value="Peptidase_S9"/>
    <property type="match status" value="1"/>
</dbReference>
<dbReference type="EMBL" id="CAADRA010006412">
    <property type="protein sequence ID" value="VFT95177.1"/>
    <property type="molecule type" value="Genomic_DNA"/>
</dbReference>
<reference evidence="4" key="2">
    <citation type="submission" date="2019-06" db="EMBL/GenBank/DDBJ databases">
        <title>Genomics analysis of Aphanomyces spp. identifies a new class of oomycete effector associated with host adaptation.</title>
        <authorList>
            <person name="Gaulin E."/>
        </authorList>
    </citation>
    <scope>NUCLEOTIDE SEQUENCE</scope>
    <source>
        <strain evidence="4">CBS 578.67</strain>
    </source>
</reference>
<evidence type="ECO:0000313" key="4">
    <source>
        <dbReference type="EMBL" id="KAF0690153.1"/>
    </source>
</evidence>
<dbReference type="InterPro" id="IPR050278">
    <property type="entry name" value="Serine_Prot_S9B/DPPIV"/>
</dbReference>
<dbReference type="SUPFAM" id="SSF49468">
    <property type="entry name" value="VHL"/>
    <property type="match status" value="1"/>
</dbReference>
<dbReference type="AlphaFoldDB" id="A0A485LBQ4"/>
<dbReference type="InterPro" id="IPR037140">
    <property type="entry name" value="VHL_beta_dom_sf"/>
</dbReference>
<evidence type="ECO:0000313" key="5">
    <source>
        <dbReference type="EMBL" id="VFT95177.1"/>
    </source>
</evidence>
<feature type="domain" description="Dipeptidylpeptidase IV N-terminal" evidence="2">
    <location>
        <begin position="297"/>
        <end position="552"/>
    </location>
</feature>
<dbReference type="GO" id="GO:0006508">
    <property type="term" value="P:proteolysis"/>
    <property type="evidence" value="ECO:0007669"/>
    <property type="project" value="InterPro"/>
</dbReference>
<evidence type="ECO:0000313" key="6">
    <source>
        <dbReference type="Proteomes" id="UP000332933"/>
    </source>
</evidence>
<protein>
    <submittedName>
        <fullName evidence="5">Aste57867_18441 protein</fullName>
    </submittedName>
</protein>
<dbReference type="Gene3D" id="3.40.50.1820">
    <property type="entry name" value="alpha/beta hydrolase"/>
    <property type="match status" value="1"/>
</dbReference>
<accession>A0A485LBQ4</accession>
<dbReference type="OrthoDB" id="413400at2759"/>
<dbReference type="InterPro" id="IPR036208">
    <property type="entry name" value="VHL_sf"/>
</dbReference>
<dbReference type="PANTHER" id="PTHR11731">
    <property type="entry name" value="PROTEASE FAMILY S9B,C DIPEPTIDYL-PEPTIDASE IV-RELATED"/>
    <property type="match status" value="1"/>
</dbReference>
<dbReference type="EMBL" id="VJMH01006391">
    <property type="protein sequence ID" value="KAF0690153.1"/>
    <property type="molecule type" value="Genomic_DNA"/>
</dbReference>
<feature type="domain" description="Peptidase S9 prolyl oligopeptidase catalytic" evidence="1">
    <location>
        <begin position="638"/>
        <end position="833"/>
    </location>
</feature>
<reference evidence="5 6" key="1">
    <citation type="submission" date="2019-03" db="EMBL/GenBank/DDBJ databases">
        <authorList>
            <person name="Gaulin E."/>
            <person name="Dumas B."/>
        </authorList>
    </citation>
    <scope>NUCLEOTIDE SEQUENCE [LARGE SCALE GENOMIC DNA]</scope>
    <source>
        <strain evidence="5">CBS 568.67</strain>
    </source>
</reference>
<evidence type="ECO:0000259" key="3">
    <source>
        <dbReference type="Pfam" id="PF01847"/>
    </source>
</evidence>
<organism evidence="5 6">
    <name type="scientific">Aphanomyces stellatus</name>
    <dbReference type="NCBI Taxonomy" id="120398"/>
    <lineage>
        <taxon>Eukaryota</taxon>
        <taxon>Sar</taxon>
        <taxon>Stramenopiles</taxon>
        <taxon>Oomycota</taxon>
        <taxon>Saprolegniomycetes</taxon>
        <taxon>Saprolegniales</taxon>
        <taxon>Verrucalvaceae</taxon>
        <taxon>Aphanomyces</taxon>
    </lineage>
</organism>
<dbReference type="Proteomes" id="UP000332933">
    <property type="component" value="Unassembled WGS sequence"/>
</dbReference>
<dbReference type="Pfam" id="PF00930">
    <property type="entry name" value="DPPIV_N"/>
    <property type="match status" value="1"/>
</dbReference>
<dbReference type="InterPro" id="IPR002469">
    <property type="entry name" value="Peptidase_S9B_N"/>
</dbReference>
<dbReference type="Gene3D" id="2.60.40.780">
    <property type="entry name" value="von Hippel-Lindau disease tumour suppressor, beta domain"/>
    <property type="match status" value="1"/>
</dbReference>
<dbReference type="SUPFAM" id="SSF82171">
    <property type="entry name" value="DPP6 N-terminal domain-like"/>
    <property type="match status" value="1"/>
</dbReference>